<reference evidence="12" key="1">
    <citation type="submission" date="2025-08" db="UniProtKB">
        <authorList>
            <consortium name="Ensembl"/>
        </authorList>
    </citation>
    <scope>IDENTIFICATION</scope>
</reference>
<dbReference type="PROSITE" id="PS00518">
    <property type="entry name" value="ZF_RING_1"/>
    <property type="match status" value="1"/>
</dbReference>
<evidence type="ECO:0000259" key="11">
    <source>
        <dbReference type="PROSITE" id="PS50188"/>
    </source>
</evidence>
<evidence type="ECO:0000256" key="2">
    <source>
        <dbReference type="ARBA" id="ARBA00022699"/>
    </source>
</evidence>
<name>A0A8D0BR89_SALMN</name>
<evidence type="ECO:0000313" key="13">
    <source>
        <dbReference type="Proteomes" id="UP000694421"/>
    </source>
</evidence>
<dbReference type="Ensembl" id="ENSSMRT00000012903.1">
    <property type="protein sequence ID" value="ENSSMRP00000011088.1"/>
    <property type="gene ID" value="ENSSMRG00000008723.1"/>
</dbReference>
<keyword evidence="4 7" id="KW-0863">Zinc-finger</keyword>
<protein>
    <recommendedName>
        <fullName evidence="14">Zinc finger protein RFP-like</fullName>
    </recommendedName>
</protein>
<organism evidence="12 13">
    <name type="scientific">Salvator merianae</name>
    <name type="common">Argentine black and white tegu</name>
    <name type="synonym">Tupinambis merianae</name>
    <dbReference type="NCBI Taxonomy" id="96440"/>
    <lineage>
        <taxon>Eukaryota</taxon>
        <taxon>Metazoa</taxon>
        <taxon>Chordata</taxon>
        <taxon>Craniata</taxon>
        <taxon>Vertebrata</taxon>
        <taxon>Euteleostomi</taxon>
        <taxon>Lepidosauria</taxon>
        <taxon>Squamata</taxon>
        <taxon>Bifurcata</taxon>
        <taxon>Unidentata</taxon>
        <taxon>Episquamata</taxon>
        <taxon>Laterata</taxon>
        <taxon>Teiioidea</taxon>
        <taxon>Teiidae</taxon>
        <taxon>Salvator</taxon>
    </lineage>
</organism>
<evidence type="ECO:0000256" key="5">
    <source>
        <dbReference type="ARBA" id="ARBA00022833"/>
    </source>
</evidence>
<dbReference type="SUPFAM" id="SSF57845">
    <property type="entry name" value="B-box zinc-binding domain"/>
    <property type="match status" value="1"/>
</dbReference>
<feature type="domain" description="RING-type" evidence="9">
    <location>
        <begin position="16"/>
        <end position="57"/>
    </location>
</feature>
<dbReference type="InterPro" id="IPR013083">
    <property type="entry name" value="Znf_RING/FYVE/PHD"/>
</dbReference>
<proteinExistence type="inferred from homology"/>
<dbReference type="SMART" id="SM00184">
    <property type="entry name" value="RING"/>
    <property type="match status" value="1"/>
</dbReference>
<evidence type="ECO:0000313" key="12">
    <source>
        <dbReference type="Ensembl" id="ENSSMRP00000011088.1"/>
    </source>
</evidence>
<dbReference type="SUPFAM" id="SSF49899">
    <property type="entry name" value="Concanavalin A-like lectins/glucanases"/>
    <property type="match status" value="1"/>
</dbReference>
<dbReference type="OMA" id="CKEDRMS"/>
<dbReference type="InterPro" id="IPR043136">
    <property type="entry name" value="B30.2/SPRY_sf"/>
</dbReference>
<keyword evidence="8" id="KW-0175">Coiled coil</keyword>
<dbReference type="PROSITE" id="PS50089">
    <property type="entry name" value="ZF_RING_2"/>
    <property type="match status" value="1"/>
</dbReference>
<feature type="coiled-coil region" evidence="8">
    <location>
        <begin position="138"/>
        <end position="222"/>
    </location>
</feature>
<evidence type="ECO:0000256" key="4">
    <source>
        <dbReference type="ARBA" id="ARBA00022771"/>
    </source>
</evidence>
<dbReference type="Gene3D" id="3.30.160.60">
    <property type="entry name" value="Classic Zinc Finger"/>
    <property type="match status" value="1"/>
</dbReference>
<keyword evidence="13" id="KW-1185">Reference proteome</keyword>
<evidence type="ECO:0000259" key="10">
    <source>
        <dbReference type="PROSITE" id="PS50119"/>
    </source>
</evidence>
<evidence type="ECO:0000256" key="8">
    <source>
        <dbReference type="SAM" id="Coils"/>
    </source>
</evidence>
<dbReference type="SMART" id="SM00589">
    <property type="entry name" value="PRY"/>
    <property type="match status" value="1"/>
</dbReference>
<dbReference type="Pfam" id="PF00622">
    <property type="entry name" value="SPRY"/>
    <property type="match status" value="1"/>
</dbReference>
<keyword evidence="2" id="KW-0528">Neurotoxin</keyword>
<dbReference type="Gene3D" id="2.60.120.920">
    <property type="match status" value="1"/>
</dbReference>
<evidence type="ECO:0000259" key="9">
    <source>
        <dbReference type="PROSITE" id="PS50089"/>
    </source>
</evidence>
<dbReference type="Gene3D" id="3.30.40.10">
    <property type="entry name" value="Zinc/RING finger domain, C3HC4 (zinc finger)"/>
    <property type="match status" value="1"/>
</dbReference>
<dbReference type="InterPro" id="IPR003877">
    <property type="entry name" value="SPRY_dom"/>
</dbReference>
<dbReference type="CDD" id="cd19762">
    <property type="entry name" value="Bbox2_TRIM7-like"/>
    <property type="match status" value="1"/>
</dbReference>
<dbReference type="Proteomes" id="UP000694421">
    <property type="component" value="Unplaced"/>
</dbReference>
<dbReference type="Pfam" id="PF04899">
    <property type="entry name" value="MbeD_MobD"/>
    <property type="match status" value="1"/>
</dbReference>
<dbReference type="GO" id="GO:0008270">
    <property type="term" value="F:zinc ion binding"/>
    <property type="evidence" value="ECO:0007669"/>
    <property type="project" value="UniProtKB-KW"/>
</dbReference>
<keyword evidence="3" id="KW-0479">Metal-binding</keyword>
<dbReference type="InterPro" id="IPR000315">
    <property type="entry name" value="Znf_B-box"/>
</dbReference>
<dbReference type="PRINTS" id="PR01407">
    <property type="entry name" value="BUTYPHLNCDUF"/>
</dbReference>
<dbReference type="Pfam" id="PF13445">
    <property type="entry name" value="zf-RING_UBOX"/>
    <property type="match status" value="1"/>
</dbReference>
<evidence type="ECO:0008006" key="14">
    <source>
        <dbReference type="Google" id="ProtNLM"/>
    </source>
</evidence>
<keyword evidence="5" id="KW-0862">Zinc</keyword>
<dbReference type="PROSITE" id="PS50119">
    <property type="entry name" value="ZF_BBOX"/>
    <property type="match status" value="1"/>
</dbReference>
<dbReference type="SMART" id="SM00449">
    <property type="entry name" value="SPRY"/>
    <property type="match status" value="1"/>
</dbReference>
<dbReference type="InterPro" id="IPR017907">
    <property type="entry name" value="Znf_RING_CS"/>
</dbReference>
<feature type="domain" description="B box-type" evidence="10">
    <location>
        <begin position="89"/>
        <end position="130"/>
    </location>
</feature>
<accession>A0A8D0BR89</accession>
<dbReference type="InterPro" id="IPR003879">
    <property type="entry name" value="Butyrophylin_SPRY"/>
</dbReference>
<dbReference type="AlphaFoldDB" id="A0A8D0BR89"/>
<dbReference type="Pfam" id="PF13765">
    <property type="entry name" value="PRY"/>
    <property type="match status" value="1"/>
</dbReference>
<comment type="similarity">
    <text evidence="1">Belongs to the ohanin/vespryn family.</text>
</comment>
<dbReference type="PROSITE" id="PS50188">
    <property type="entry name" value="B302_SPRY"/>
    <property type="match status" value="1"/>
</dbReference>
<dbReference type="CDD" id="cd16594">
    <property type="entry name" value="RING-HC_TRIM7-like_C-IV"/>
    <property type="match status" value="1"/>
</dbReference>
<sequence>MATGNLVKNFSDEATCSICLEYFKAPVTVDCGHNFCQACITQCLEKVEAGPCCPQCRETISQRNFRPSRQLTNLVELVKKLQQEMQEEQKRGVCGKHQEPLKLFCKEDRMSICVVCHLSKEHKTHNVLPLDEASEEYKEKMMNQIPSLMKKRQELKALCADEEEKSQKSLAHVKKEKEKILSAFEQLQKALEERKCSWLSWLDDLEKKMKENREENGAELLNQITDLSSLVDEILKKCQQPTSEFLQDIADVLDRYGSAEERKPVLKPWTFEQTLNLWTHRREALETTVKDCEESLKKSSEKVIVTLDPDTAHPSLVISEDRSSAKKENCDQRLPFKPERFDTMWCVLGCEKFMAGRHCWDVELKEHQAGWVVGVAQESVKRTGIINFRPEEGIWAVQSCHSTFNYPPPFQSLSFTSLSQTIINSPWKLSKIRVSLDYEAGHVAFSDVYSGRSVFTFSSACFAGERVCPIFWVPLETVLNCC</sequence>
<dbReference type="InterPro" id="IPR001841">
    <property type="entry name" value="Znf_RING"/>
</dbReference>
<dbReference type="InterPro" id="IPR027370">
    <property type="entry name" value="Znf-RING_euk"/>
</dbReference>
<dbReference type="InterPro" id="IPR050143">
    <property type="entry name" value="TRIM/RBCC"/>
</dbReference>
<dbReference type="InterPro" id="IPR006983">
    <property type="entry name" value="MbeD_MobD"/>
</dbReference>
<evidence type="ECO:0000256" key="6">
    <source>
        <dbReference type="ARBA" id="ARBA00034460"/>
    </source>
</evidence>
<dbReference type="GeneTree" id="ENSGT01030000234669"/>
<reference evidence="12" key="2">
    <citation type="submission" date="2025-09" db="UniProtKB">
        <authorList>
            <consortium name="Ensembl"/>
        </authorList>
    </citation>
    <scope>IDENTIFICATION</scope>
</reference>
<feature type="domain" description="B30.2/SPRY" evidence="11">
    <location>
        <begin position="285"/>
        <end position="482"/>
    </location>
</feature>
<dbReference type="InterPro" id="IPR001870">
    <property type="entry name" value="B30.2/SPRY"/>
</dbReference>
<dbReference type="SUPFAM" id="SSF57850">
    <property type="entry name" value="RING/U-box"/>
    <property type="match status" value="1"/>
</dbReference>
<keyword evidence="2" id="KW-0800">Toxin</keyword>
<dbReference type="InterPro" id="IPR006574">
    <property type="entry name" value="PRY"/>
</dbReference>
<evidence type="ECO:0000256" key="7">
    <source>
        <dbReference type="PROSITE-ProRule" id="PRU00024"/>
    </source>
</evidence>
<dbReference type="SMART" id="SM00336">
    <property type="entry name" value="BBOX"/>
    <property type="match status" value="1"/>
</dbReference>
<dbReference type="PANTHER" id="PTHR24103">
    <property type="entry name" value="E3 UBIQUITIN-PROTEIN LIGASE TRIM"/>
    <property type="match status" value="1"/>
</dbReference>
<dbReference type="InterPro" id="IPR013320">
    <property type="entry name" value="ConA-like_dom_sf"/>
</dbReference>
<dbReference type="Pfam" id="PF00643">
    <property type="entry name" value="zf-B_box"/>
    <property type="match status" value="1"/>
</dbReference>
<comment type="function">
    <text evidence="6">Neurotoxin that produces dose-dependent hypolocomotion and hyperalgesia in mice. May directly act on the central nervous system, as it is 6500-fold more potent when administered intracerebroventricularly than intraperitoneal.</text>
</comment>
<evidence type="ECO:0000256" key="1">
    <source>
        <dbReference type="ARBA" id="ARBA00009651"/>
    </source>
</evidence>
<evidence type="ECO:0000256" key="3">
    <source>
        <dbReference type="ARBA" id="ARBA00022723"/>
    </source>
</evidence>